<dbReference type="VEuPathDB" id="FungiDB:PC110_g12161"/>
<keyword evidence="4" id="KW-0539">Nucleus</keyword>
<dbReference type="InterPro" id="IPR001005">
    <property type="entry name" value="SANT/Myb"/>
</dbReference>
<dbReference type="GO" id="GO:0003677">
    <property type="term" value="F:DNA binding"/>
    <property type="evidence" value="ECO:0007669"/>
    <property type="project" value="UniProtKB-KW"/>
</dbReference>
<evidence type="ECO:0000256" key="4">
    <source>
        <dbReference type="ARBA" id="ARBA00023242"/>
    </source>
</evidence>
<feature type="domain" description="Myb-like" evidence="5">
    <location>
        <begin position="91"/>
        <end position="136"/>
    </location>
</feature>
<accession>A0A8T1IF15</accession>
<dbReference type="PANTHER" id="PTHR12802">
    <property type="entry name" value="SWI/SNF COMPLEX-RELATED"/>
    <property type="match status" value="1"/>
</dbReference>
<dbReference type="PROSITE" id="PS51293">
    <property type="entry name" value="SANT"/>
    <property type="match status" value="1"/>
</dbReference>
<evidence type="ECO:0000256" key="1">
    <source>
        <dbReference type="ARBA" id="ARBA00023015"/>
    </source>
</evidence>
<dbReference type="AlphaFoldDB" id="A0A8T1IF15"/>
<keyword evidence="3" id="KW-0804">Transcription</keyword>
<dbReference type="InterPro" id="IPR006447">
    <property type="entry name" value="Myb_dom_plants"/>
</dbReference>
<dbReference type="NCBIfam" id="TIGR01557">
    <property type="entry name" value="myb_SHAQKYF"/>
    <property type="match status" value="1"/>
</dbReference>
<dbReference type="Pfam" id="PF00249">
    <property type="entry name" value="Myb_DNA-binding"/>
    <property type="match status" value="1"/>
</dbReference>
<dbReference type="InterPro" id="IPR017884">
    <property type="entry name" value="SANT_dom"/>
</dbReference>
<evidence type="ECO:0000259" key="6">
    <source>
        <dbReference type="PROSITE" id="PS51293"/>
    </source>
</evidence>
<dbReference type="InterPro" id="IPR009057">
    <property type="entry name" value="Homeodomain-like_sf"/>
</dbReference>
<dbReference type="CDD" id="cd00167">
    <property type="entry name" value="SANT"/>
    <property type="match status" value="1"/>
</dbReference>
<sequence>MVLKWQQARQSSVCSASIPNRELLSAATLLNYSPAQQGLDFLAGRECPNFAACPFFDILLFADEGKLPFDLVFKTTCVGRKPPLLFTTPHGIWSEDEHDRFLLAIKEYPRGPWGSIASAVGTRSVRQVQTHTQKYYEKIMRRVRGLRKDRKTWARVEHRIDDDVLTFCEFMKSMGSNKVMVSDPDALKINTKVVVSPPSSTNSSPCTSPVQSRLCIEDEPEEELDATEQPLATFASSTLDLPPLGEALDFLIKMMEQ</sequence>
<dbReference type="PROSITE" id="PS50090">
    <property type="entry name" value="MYB_LIKE"/>
    <property type="match status" value="1"/>
</dbReference>
<dbReference type="Proteomes" id="UP000760860">
    <property type="component" value="Unassembled WGS sequence"/>
</dbReference>
<protein>
    <recommendedName>
        <fullName evidence="9">Myb domain</fullName>
    </recommendedName>
</protein>
<dbReference type="SMART" id="SM00717">
    <property type="entry name" value="SANT"/>
    <property type="match status" value="1"/>
</dbReference>
<evidence type="ECO:0008006" key="9">
    <source>
        <dbReference type="Google" id="ProtNLM"/>
    </source>
</evidence>
<dbReference type="SUPFAM" id="SSF46689">
    <property type="entry name" value="Homeodomain-like"/>
    <property type="match status" value="1"/>
</dbReference>
<keyword evidence="2" id="KW-0238">DNA-binding</keyword>
<name>A0A8T1IF15_9STRA</name>
<evidence type="ECO:0000256" key="2">
    <source>
        <dbReference type="ARBA" id="ARBA00023125"/>
    </source>
</evidence>
<dbReference type="PANTHER" id="PTHR12802:SF155">
    <property type="entry name" value="DEUBIQUITINASE MYSM1"/>
    <property type="match status" value="1"/>
</dbReference>
<organism evidence="7 8">
    <name type="scientific">Phytophthora cactorum</name>
    <dbReference type="NCBI Taxonomy" id="29920"/>
    <lineage>
        <taxon>Eukaryota</taxon>
        <taxon>Sar</taxon>
        <taxon>Stramenopiles</taxon>
        <taxon>Oomycota</taxon>
        <taxon>Peronosporomycetes</taxon>
        <taxon>Peronosporales</taxon>
        <taxon>Peronosporaceae</taxon>
        <taxon>Phytophthora</taxon>
    </lineage>
</organism>
<evidence type="ECO:0000256" key="3">
    <source>
        <dbReference type="ARBA" id="ARBA00023163"/>
    </source>
</evidence>
<dbReference type="Gene3D" id="1.10.10.60">
    <property type="entry name" value="Homeodomain-like"/>
    <property type="match status" value="1"/>
</dbReference>
<evidence type="ECO:0000313" key="7">
    <source>
        <dbReference type="EMBL" id="KAG3223379.1"/>
    </source>
</evidence>
<reference evidence="7" key="1">
    <citation type="submission" date="2018-05" db="EMBL/GenBank/DDBJ databases">
        <title>Effector identification in a new, highly contiguous assembly of the strawberry crown rot pathogen Phytophthora cactorum.</title>
        <authorList>
            <person name="Armitage A.D."/>
            <person name="Nellist C.F."/>
            <person name="Bates H."/>
            <person name="Vickerstaff R.J."/>
            <person name="Harrison R.J."/>
        </authorList>
    </citation>
    <scope>NUCLEOTIDE SEQUENCE</scope>
    <source>
        <strain evidence="7">P421</strain>
    </source>
</reference>
<keyword evidence="1" id="KW-0805">Transcription regulation</keyword>
<evidence type="ECO:0000313" key="8">
    <source>
        <dbReference type="Proteomes" id="UP000760860"/>
    </source>
</evidence>
<proteinExistence type="predicted"/>
<dbReference type="EMBL" id="RCMV01000147">
    <property type="protein sequence ID" value="KAG3223379.1"/>
    <property type="molecule type" value="Genomic_DNA"/>
</dbReference>
<evidence type="ECO:0000259" key="5">
    <source>
        <dbReference type="PROSITE" id="PS50090"/>
    </source>
</evidence>
<feature type="domain" description="SANT" evidence="6">
    <location>
        <begin position="93"/>
        <end position="144"/>
    </location>
</feature>
<comment type="caution">
    <text evidence="7">The sequence shown here is derived from an EMBL/GenBank/DDBJ whole genome shotgun (WGS) entry which is preliminary data.</text>
</comment>
<gene>
    <name evidence="7" type="ORF">PC129_g5954</name>
</gene>